<evidence type="ECO:0000256" key="1">
    <source>
        <dbReference type="SAM" id="MobiDB-lite"/>
    </source>
</evidence>
<protein>
    <submittedName>
        <fullName evidence="2">Uncharacterized protein</fullName>
    </submittedName>
</protein>
<dbReference type="EMBL" id="LAZR01007838">
    <property type="protein sequence ID" value="KKM82600.1"/>
    <property type="molecule type" value="Genomic_DNA"/>
</dbReference>
<name>A0A0F9N188_9ZZZZ</name>
<evidence type="ECO:0000313" key="2">
    <source>
        <dbReference type="EMBL" id="KKM82600.1"/>
    </source>
</evidence>
<organism evidence="2">
    <name type="scientific">marine sediment metagenome</name>
    <dbReference type="NCBI Taxonomy" id="412755"/>
    <lineage>
        <taxon>unclassified sequences</taxon>
        <taxon>metagenomes</taxon>
        <taxon>ecological metagenomes</taxon>
    </lineage>
</organism>
<dbReference type="AlphaFoldDB" id="A0A0F9N188"/>
<sequence>MESITSKGSVKKCPECGKKKAKRLIGSGSGIIFKGSGFYQTDYVIPPKSKKSDNKKTIIKKGPADKKELAKKKENKNVT</sequence>
<feature type="compositionally biased region" description="Basic and acidic residues" evidence="1">
    <location>
        <begin position="50"/>
        <end position="79"/>
    </location>
</feature>
<gene>
    <name evidence="2" type="ORF">LCGC14_1317910</name>
</gene>
<accession>A0A0F9N188</accession>
<comment type="caution">
    <text evidence="2">The sequence shown here is derived from an EMBL/GenBank/DDBJ whole genome shotgun (WGS) entry which is preliminary data.</text>
</comment>
<feature type="region of interest" description="Disordered" evidence="1">
    <location>
        <begin position="44"/>
        <end position="79"/>
    </location>
</feature>
<proteinExistence type="predicted"/>
<reference evidence="2" key="1">
    <citation type="journal article" date="2015" name="Nature">
        <title>Complex archaea that bridge the gap between prokaryotes and eukaryotes.</title>
        <authorList>
            <person name="Spang A."/>
            <person name="Saw J.H."/>
            <person name="Jorgensen S.L."/>
            <person name="Zaremba-Niedzwiedzka K."/>
            <person name="Martijn J."/>
            <person name="Lind A.E."/>
            <person name="van Eijk R."/>
            <person name="Schleper C."/>
            <person name="Guy L."/>
            <person name="Ettema T.J."/>
        </authorList>
    </citation>
    <scope>NUCLEOTIDE SEQUENCE</scope>
</reference>